<organism evidence="1 2">
    <name type="scientific">Gossypium stocksii</name>
    <dbReference type="NCBI Taxonomy" id="47602"/>
    <lineage>
        <taxon>Eukaryota</taxon>
        <taxon>Viridiplantae</taxon>
        <taxon>Streptophyta</taxon>
        <taxon>Embryophyta</taxon>
        <taxon>Tracheophyta</taxon>
        <taxon>Spermatophyta</taxon>
        <taxon>Magnoliopsida</taxon>
        <taxon>eudicotyledons</taxon>
        <taxon>Gunneridae</taxon>
        <taxon>Pentapetalae</taxon>
        <taxon>rosids</taxon>
        <taxon>malvids</taxon>
        <taxon>Malvales</taxon>
        <taxon>Malvaceae</taxon>
        <taxon>Malvoideae</taxon>
        <taxon>Gossypium</taxon>
    </lineage>
</organism>
<dbReference type="AlphaFoldDB" id="A0A9D3UDH6"/>
<comment type="caution">
    <text evidence="1">The sequence shown here is derived from an EMBL/GenBank/DDBJ whole genome shotgun (WGS) entry which is preliminary data.</text>
</comment>
<reference evidence="1 2" key="1">
    <citation type="journal article" date="2021" name="Plant Biotechnol. J.">
        <title>Multi-omics assisted identification of the key and species-specific regulatory components of drought-tolerant mechanisms in Gossypium stocksii.</title>
        <authorList>
            <person name="Yu D."/>
            <person name="Ke L."/>
            <person name="Zhang D."/>
            <person name="Wu Y."/>
            <person name="Sun Y."/>
            <person name="Mei J."/>
            <person name="Sun J."/>
            <person name="Sun Y."/>
        </authorList>
    </citation>
    <scope>NUCLEOTIDE SEQUENCE [LARGE SCALE GENOMIC DNA]</scope>
    <source>
        <strain evidence="2">cv. E1</strain>
        <tissue evidence="1">Leaf</tissue>
    </source>
</reference>
<evidence type="ECO:0008006" key="3">
    <source>
        <dbReference type="Google" id="ProtNLM"/>
    </source>
</evidence>
<evidence type="ECO:0000313" key="2">
    <source>
        <dbReference type="Proteomes" id="UP000828251"/>
    </source>
</evidence>
<keyword evidence="2" id="KW-1185">Reference proteome</keyword>
<dbReference type="OrthoDB" id="1002573at2759"/>
<name>A0A9D3UDH6_9ROSI</name>
<protein>
    <recommendedName>
        <fullName evidence="3">DUF4283 domain-containing protein</fullName>
    </recommendedName>
</protein>
<gene>
    <name evidence="1" type="ORF">J1N35_040264</name>
</gene>
<sequence>MKVVSDEEVKKALFDMAPLKALGSDGFHAFFFQNQRDVVGNDICKWVKRIFDRGTINLYLNNTLIVLIPKVHNLGMYLGVPLFHEKVTNSTLRFAVDKVRNHVDP</sequence>
<dbReference type="Proteomes" id="UP000828251">
    <property type="component" value="Unassembled WGS sequence"/>
</dbReference>
<dbReference type="EMBL" id="JAIQCV010000012">
    <property type="protein sequence ID" value="KAH1038521.1"/>
    <property type="molecule type" value="Genomic_DNA"/>
</dbReference>
<evidence type="ECO:0000313" key="1">
    <source>
        <dbReference type="EMBL" id="KAH1038521.1"/>
    </source>
</evidence>
<proteinExistence type="predicted"/>
<accession>A0A9D3UDH6</accession>